<dbReference type="GO" id="GO:0005829">
    <property type="term" value="C:cytosol"/>
    <property type="evidence" value="ECO:0007669"/>
    <property type="project" value="TreeGrafter"/>
</dbReference>
<dbReference type="SUPFAM" id="SSF50129">
    <property type="entry name" value="GroES-like"/>
    <property type="match status" value="1"/>
</dbReference>
<keyword evidence="1" id="KW-0521">NADP</keyword>
<dbReference type="GO" id="GO:0035925">
    <property type="term" value="F:mRNA 3'-UTR AU-rich region binding"/>
    <property type="evidence" value="ECO:0007669"/>
    <property type="project" value="TreeGrafter"/>
</dbReference>
<reference evidence="6" key="1">
    <citation type="submission" date="2020-05" db="EMBL/GenBank/DDBJ databases">
        <title>Mycena genomes resolve the evolution of fungal bioluminescence.</title>
        <authorList>
            <person name="Tsai I.J."/>
        </authorList>
    </citation>
    <scope>NUCLEOTIDE SEQUENCE</scope>
    <source>
        <strain evidence="6">171206Taipei</strain>
    </source>
</reference>
<dbReference type="PANTHER" id="PTHR48106">
    <property type="entry name" value="QUINONE OXIDOREDUCTASE PIG3-RELATED"/>
    <property type="match status" value="1"/>
</dbReference>
<dbReference type="InterPro" id="IPR011032">
    <property type="entry name" value="GroES-like_sf"/>
</dbReference>
<dbReference type="Gene3D" id="3.40.50.720">
    <property type="entry name" value="NAD(P)-binding Rossmann-like Domain"/>
    <property type="match status" value="1"/>
</dbReference>
<dbReference type="AlphaFoldDB" id="A0A8H6SYR0"/>
<feature type="domain" description="Enoyl reductase (ER)" evidence="5">
    <location>
        <begin position="28"/>
        <end position="353"/>
    </location>
</feature>
<evidence type="ECO:0000256" key="1">
    <source>
        <dbReference type="ARBA" id="ARBA00022857"/>
    </source>
</evidence>
<dbReference type="InterPro" id="IPR047618">
    <property type="entry name" value="QOR-like"/>
</dbReference>
<evidence type="ECO:0000259" key="5">
    <source>
        <dbReference type="SMART" id="SM00829"/>
    </source>
</evidence>
<keyword evidence="2" id="KW-0560">Oxidoreductase</keyword>
<dbReference type="EMBL" id="JACAZF010000004">
    <property type="protein sequence ID" value="KAF7307237.1"/>
    <property type="molecule type" value="Genomic_DNA"/>
</dbReference>
<comment type="caution">
    <text evidence="6">The sequence shown here is derived from an EMBL/GenBank/DDBJ whole genome shotgun (WGS) entry which is preliminary data.</text>
</comment>
<sequence length="358" mass="38846">MSSPATSTPVSLPLTRSTIAINRTGNYSVIEKITLPLRPHPSDIVVKTEYLGINFLDTVFLLLRLHIRSGAYGQPPFPAELGIEASGTVVALPTDPRVLNNPDYKKRAYTVGSRVALLSQDGVHSDYVALPWDYVHPVPQDVSSKVAGAVLLQGLTALSFVEEAYPVKKGDTVLIHTVAGGTGLMFAQLSKARGATVIGTTSTKEKAEIAKAHGADHVILYKNENTVQRVLELTNGDGVDAVFDGVGKDTFYANFKLLKRKGTFVSLGDASGPVPHISPGMLGQNNLKFIRAAVPNYFVTPDERYHYTTWLWKTVQEGKLKAVVHKEYPFTAQGAQDAHRDLLASKTSGKLLLKVEDN</sequence>
<dbReference type="GO" id="GO:0070402">
    <property type="term" value="F:NADPH binding"/>
    <property type="evidence" value="ECO:0007669"/>
    <property type="project" value="TreeGrafter"/>
</dbReference>
<dbReference type="PANTHER" id="PTHR48106:SF13">
    <property type="entry name" value="QUINONE OXIDOREDUCTASE-RELATED"/>
    <property type="match status" value="1"/>
</dbReference>
<dbReference type="GO" id="GO:0003960">
    <property type="term" value="F:quinone reductase (NADPH) activity"/>
    <property type="evidence" value="ECO:0007669"/>
    <property type="project" value="InterPro"/>
</dbReference>
<name>A0A8H6SYR0_9AGAR</name>
<gene>
    <name evidence="6" type="ORF">MIND_00517400</name>
</gene>
<evidence type="ECO:0000256" key="2">
    <source>
        <dbReference type="ARBA" id="ARBA00023002"/>
    </source>
</evidence>
<dbReference type="RefSeq" id="XP_037222256.1">
    <property type="nucleotide sequence ID" value="XM_037361964.1"/>
</dbReference>
<organism evidence="6 7">
    <name type="scientific">Mycena indigotica</name>
    <dbReference type="NCBI Taxonomy" id="2126181"/>
    <lineage>
        <taxon>Eukaryota</taxon>
        <taxon>Fungi</taxon>
        <taxon>Dikarya</taxon>
        <taxon>Basidiomycota</taxon>
        <taxon>Agaricomycotina</taxon>
        <taxon>Agaricomycetes</taxon>
        <taxon>Agaricomycetidae</taxon>
        <taxon>Agaricales</taxon>
        <taxon>Marasmiineae</taxon>
        <taxon>Mycenaceae</taxon>
        <taxon>Mycena</taxon>
    </lineage>
</organism>
<proteinExistence type="predicted"/>
<dbReference type="SUPFAM" id="SSF51735">
    <property type="entry name" value="NAD(P)-binding Rossmann-fold domains"/>
    <property type="match status" value="1"/>
</dbReference>
<evidence type="ECO:0000256" key="4">
    <source>
        <dbReference type="ARBA" id="ARBA00070796"/>
    </source>
</evidence>
<dbReference type="InterPro" id="IPR013149">
    <property type="entry name" value="ADH-like_C"/>
</dbReference>
<evidence type="ECO:0000313" key="7">
    <source>
        <dbReference type="Proteomes" id="UP000636479"/>
    </source>
</evidence>
<dbReference type="Pfam" id="PF00107">
    <property type="entry name" value="ADH_zinc_N"/>
    <property type="match status" value="1"/>
</dbReference>
<dbReference type="FunFam" id="3.40.50.720:FF:000053">
    <property type="entry name" value="Quinone oxidoreductase 1"/>
    <property type="match status" value="1"/>
</dbReference>
<dbReference type="SMART" id="SM00829">
    <property type="entry name" value="PKS_ER"/>
    <property type="match status" value="1"/>
</dbReference>
<dbReference type="Gene3D" id="3.90.180.10">
    <property type="entry name" value="Medium-chain alcohol dehydrogenases, catalytic domain"/>
    <property type="match status" value="1"/>
</dbReference>
<accession>A0A8H6SYR0</accession>
<dbReference type="InterPro" id="IPR020843">
    <property type="entry name" value="ER"/>
</dbReference>
<evidence type="ECO:0000256" key="3">
    <source>
        <dbReference type="ARBA" id="ARBA00043088"/>
    </source>
</evidence>
<dbReference type="Proteomes" id="UP000636479">
    <property type="component" value="Unassembled WGS sequence"/>
</dbReference>
<evidence type="ECO:0000313" key="6">
    <source>
        <dbReference type="EMBL" id="KAF7307237.1"/>
    </source>
</evidence>
<keyword evidence="7" id="KW-1185">Reference proteome</keyword>
<dbReference type="Pfam" id="PF08240">
    <property type="entry name" value="ADH_N"/>
    <property type="match status" value="1"/>
</dbReference>
<dbReference type="CDD" id="cd05286">
    <property type="entry name" value="QOR2"/>
    <property type="match status" value="1"/>
</dbReference>
<protein>
    <recommendedName>
        <fullName evidence="4">Probable quinone oxidoreductase</fullName>
    </recommendedName>
    <alternativeName>
        <fullName evidence="3">NADPH:quinone reductase</fullName>
    </alternativeName>
</protein>
<dbReference type="GeneID" id="59344480"/>
<dbReference type="InterPro" id="IPR013154">
    <property type="entry name" value="ADH-like_N"/>
</dbReference>
<dbReference type="InterPro" id="IPR036291">
    <property type="entry name" value="NAD(P)-bd_dom_sf"/>
</dbReference>
<dbReference type="OrthoDB" id="48317at2759"/>